<name>A0A0D5NPV7_9BACL</name>
<dbReference type="HOGENOM" id="CLU_2899835_0_0_9"/>
<proteinExistence type="predicted"/>
<reference evidence="1 2" key="1">
    <citation type="journal article" date="2015" name="J. Biotechnol.">
        <title>Complete genome sequence of Paenibacillus beijingensis 7188(T) (=DSM 24997(T)), a novel rhizobacterium from jujube garden soil.</title>
        <authorList>
            <person name="Kwak Y."/>
            <person name="Shin J.H."/>
        </authorList>
    </citation>
    <scope>NUCLEOTIDE SEQUENCE [LARGE SCALE GENOMIC DNA]</scope>
    <source>
        <strain evidence="1 2">DSM 24997</strain>
    </source>
</reference>
<accession>A0A0D5NPV7</accession>
<evidence type="ECO:0000313" key="2">
    <source>
        <dbReference type="Proteomes" id="UP000032633"/>
    </source>
</evidence>
<dbReference type="Proteomes" id="UP000032633">
    <property type="component" value="Chromosome"/>
</dbReference>
<dbReference type="PATRIC" id="fig|1126833.4.peg.5589"/>
<gene>
    <name evidence="1" type="ORF">VN24_25435</name>
</gene>
<dbReference type="EMBL" id="CP011058">
    <property type="protein sequence ID" value="AJY77291.1"/>
    <property type="molecule type" value="Genomic_DNA"/>
</dbReference>
<keyword evidence="2" id="KW-1185">Reference proteome</keyword>
<reference evidence="2" key="2">
    <citation type="submission" date="2015-03" db="EMBL/GenBank/DDBJ databases">
        <title>Genome sequence of Paenibacillus beijingensis strain DSM 24997T.</title>
        <authorList>
            <person name="Kwak Y."/>
            <person name="Shin J.-H."/>
        </authorList>
    </citation>
    <scope>NUCLEOTIDE SEQUENCE [LARGE SCALE GENOMIC DNA]</scope>
    <source>
        <strain evidence="2">DSM 24997</strain>
    </source>
</reference>
<dbReference type="AlphaFoldDB" id="A0A0D5NPV7"/>
<organism evidence="1 2">
    <name type="scientific">Paenibacillus beijingensis</name>
    <dbReference type="NCBI Taxonomy" id="1126833"/>
    <lineage>
        <taxon>Bacteria</taxon>
        <taxon>Bacillati</taxon>
        <taxon>Bacillota</taxon>
        <taxon>Bacilli</taxon>
        <taxon>Bacillales</taxon>
        <taxon>Paenibacillaceae</taxon>
        <taxon>Paenibacillus</taxon>
    </lineage>
</organism>
<protein>
    <submittedName>
        <fullName evidence="1">Uncharacterized protein</fullName>
    </submittedName>
</protein>
<evidence type="ECO:0000313" key="1">
    <source>
        <dbReference type="EMBL" id="AJY77291.1"/>
    </source>
</evidence>
<sequence length="62" mass="6806">MDLPFFHALKPAPVKPAGGFLGLNSAAFRNVDGTNQLGQNERIRAFCFKAYAYEAVFASQKL</sequence>
<dbReference type="KEGG" id="pbj:VN24_25435"/>